<dbReference type="EMBL" id="CDOD01000036">
    <property type="protein sequence ID" value="CEN37970.1"/>
    <property type="molecule type" value="Genomic_DNA"/>
</dbReference>
<dbReference type="Pfam" id="PF11396">
    <property type="entry name" value="PepSY_like"/>
    <property type="match status" value="1"/>
</dbReference>
<dbReference type="STRING" id="28189.CCYN74_40005"/>
<dbReference type="InterPro" id="IPR021533">
    <property type="entry name" value="PepSY-like"/>
</dbReference>
<dbReference type="RefSeq" id="WP_041993506.1">
    <property type="nucleotide sequence ID" value="NZ_CDOD01000036.1"/>
</dbReference>
<gene>
    <name evidence="3" type="ORF">CCYN2B_410005</name>
</gene>
<dbReference type="SUPFAM" id="SSF160574">
    <property type="entry name" value="BT0923-like"/>
    <property type="match status" value="1"/>
</dbReference>
<dbReference type="eggNOG" id="COG3212">
    <property type="taxonomic scope" value="Bacteria"/>
</dbReference>
<evidence type="ECO:0000256" key="1">
    <source>
        <dbReference type="SAM" id="SignalP"/>
    </source>
</evidence>
<feature type="chain" id="PRO_5002115972" description="Putative beta-lactamase-inhibitor-like PepSY-like domain-containing protein" evidence="1">
    <location>
        <begin position="19"/>
        <end position="144"/>
    </location>
</feature>
<keyword evidence="1" id="KW-0732">Signal</keyword>
<evidence type="ECO:0000259" key="2">
    <source>
        <dbReference type="Pfam" id="PF11396"/>
    </source>
</evidence>
<keyword evidence="4" id="KW-1185">Reference proteome</keyword>
<evidence type="ECO:0000313" key="4">
    <source>
        <dbReference type="Proteomes" id="UP000038055"/>
    </source>
</evidence>
<feature type="signal peptide" evidence="1">
    <location>
        <begin position="1"/>
        <end position="18"/>
    </location>
</feature>
<dbReference type="Proteomes" id="UP000038055">
    <property type="component" value="Unassembled WGS sequence"/>
</dbReference>
<protein>
    <recommendedName>
        <fullName evidence="2">Putative beta-lactamase-inhibitor-like PepSY-like domain-containing protein</fullName>
    </recommendedName>
</protein>
<name>A0A0B7HFF4_9FLAO</name>
<dbReference type="AlphaFoldDB" id="A0A0B7HFF4"/>
<proteinExistence type="predicted"/>
<organism evidence="3 4">
    <name type="scientific">Capnocytophaga cynodegmi</name>
    <dbReference type="NCBI Taxonomy" id="28189"/>
    <lineage>
        <taxon>Bacteria</taxon>
        <taxon>Pseudomonadati</taxon>
        <taxon>Bacteroidota</taxon>
        <taxon>Flavobacteriia</taxon>
        <taxon>Flavobacteriales</taxon>
        <taxon>Flavobacteriaceae</taxon>
        <taxon>Capnocytophaga</taxon>
    </lineage>
</organism>
<evidence type="ECO:0000313" key="3">
    <source>
        <dbReference type="EMBL" id="CEN37970.1"/>
    </source>
</evidence>
<reference evidence="4" key="1">
    <citation type="submission" date="2015-01" db="EMBL/GenBank/DDBJ databases">
        <authorList>
            <person name="MANFREDI Pablo"/>
        </authorList>
    </citation>
    <scope>NUCLEOTIDE SEQUENCE [LARGE SCALE GENOMIC DNA]</scope>
    <source>
        <strain evidence="4">Ccyn2B</strain>
    </source>
</reference>
<feature type="domain" description="Putative beta-lactamase-inhibitor-like PepSY-like" evidence="2">
    <location>
        <begin position="59"/>
        <end position="140"/>
    </location>
</feature>
<accession>A0A0B7HFF4</accession>
<dbReference type="Gene3D" id="3.40.1420.30">
    <property type="match status" value="1"/>
</dbReference>
<sequence>MKKLATMLFLLVGMTINAQESVVTQNELPQEAQSFIKKHFSQYTLDYIILDKEYFSSDDYTVRFSEGLKIEFNEKGEWTEIDGNYNEIPTEFISKNITSYVKAKFANTRIVKIEKGFFGTQEVKLSNGLELEFDSKGNFKRVDD</sequence>